<dbReference type="RefSeq" id="XP_025597269.1">
    <property type="nucleotide sequence ID" value="XM_025742842.1"/>
</dbReference>
<proteinExistence type="predicted"/>
<name>A0A316Z5D9_9BASI</name>
<sequence>MLAYIPDKPAYEPTEAAPTGWEAYLLDKAHSATPARGTVSISNLGLLRLPAAVRSVAWAQSSSRLGIDACGLAPLGAEDASKPGVAQRAEGIALCTSWREGLVDGDAFVDALEAAIDLMVSGELASQQLDFAHAAQLIRAHSEKLRCAA</sequence>
<accession>A0A316Z5D9</accession>
<dbReference type="STRING" id="58919.A0A316Z5D9"/>
<dbReference type="Proteomes" id="UP000245946">
    <property type="component" value="Unassembled WGS sequence"/>
</dbReference>
<evidence type="ECO:0000313" key="2">
    <source>
        <dbReference type="Proteomes" id="UP000245946"/>
    </source>
</evidence>
<dbReference type="EMBL" id="KZ819297">
    <property type="protein sequence ID" value="PWN96990.1"/>
    <property type="molecule type" value="Genomic_DNA"/>
</dbReference>
<evidence type="ECO:0000313" key="1">
    <source>
        <dbReference type="EMBL" id="PWN96990.1"/>
    </source>
</evidence>
<dbReference type="GeneID" id="37270386"/>
<dbReference type="OrthoDB" id="2150604at2759"/>
<protein>
    <submittedName>
        <fullName evidence="1">Uncharacterized protein</fullName>
    </submittedName>
</protein>
<organism evidence="1 2">
    <name type="scientific">Tilletiopsis washingtonensis</name>
    <dbReference type="NCBI Taxonomy" id="58919"/>
    <lineage>
        <taxon>Eukaryota</taxon>
        <taxon>Fungi</taxon>
        <taxon>Dikarya</taxon>
        <taxon>Basidiomycota</taxon>
        <taxon>Ustilaginomycotina</taxon>
        <taxon>Exobasidiomycetes</taxon>
        <taxon>Entylomatales</taxon>
        <taxon>Entylomatales incertae sedis</taxon>
        <taxon>Tilletiopsis</taxon>
    </lineage>
</organism>
<dbReference type="AlphaFoldDB" id="A0A316Z5D9"/>
<keyword evidence="2" id="KW-1185">Reference proteome</keyword>
<gene>
    <name evidence="1" type="ORF">FA09DRAFT_331033</name>
</gene>
<reference evidence="1 2" key="1">
    <citation type="journal article" date="2018" name="Mol. Biol. Evol.">
        <title>Broad Genomic Sampling Reveals a Smut Pathogenic Ancestry of the Fungal Clade Ustilaginomycotina.</title>
        <authorList>
            <person name="Kijpornyongpan T."/>
            <person name="Mondo S.J."/>
            <person name="Barry K."/>
            <person name="Sandor L."/>
            <person name="Lee J."/>
            <person name="Lipzen A."/>
            <person name="Pangilinan J."/>
            <person name="LaButti K."/>
            <person name="Hainaut M."/>
            <person name="Henrissat B."/>
            <person name="Grigoriev I.V."/>
            <person name="Spatafora J.W."/>
            <person name="Aime M.C."/>
        </authorList>
    </citation>
    <scope>NUCLEOTIDE SEQUENCE [LARGE SCALE GENOMIC DNA]</scope>
    <source>
        <strain evidence="1 2">MCA 4186</strain>
    </source>
</reference>